<dbReference type="AlphaFoldDB" id="A0A974DJ89"/>
<dbReference type="Proteomes" id="UP000694892">
    <property type="component" value="Chromosome 2S"/>
</dbReference>
<evidence type="ECO:0000313" key="1">
    <source>
        <dbReference type="EMBL" id="OCT92818.1"/>
    </source>
</evidence>
<organism evidence="1 2">
    <name type="scientific">Xenopus laevis</name>
    <name type="common">African clawed frog</name>
    <dbReference type="NCBI Taxonomy" id="8355"/>
    <lineage>
        <taxon>Eukaryota</taxon>
        <taxon>Metazoa</taxon>
        <taxon>Chordata</taxon>
        <taxon>Craniata</taxon>
        <taxon>Vertebrata</taxon>
        <taxon>Euteleostomi</taxon>
        <taxon>Amphibia</taxon>
        <taxon>Batrachia</taxon>
        <taxon>Anura</taxon>
        <taxon>Pipoidea</taxon>
        <taxon>Pipidae</taxon>
        <taxon>Xenopodinae</taxon>
        <taxon>Xenopus</taxon>
        <taxon>Xenopus</taxon>
    </lineage>
</organism>
<reference evidence="2" key="1">
    <citation type="journal article" date="2016" name="Nature">
        <title>Genome evolution in the allotetraploid frog Xenopus laevis.</title>
        <authorList>
            <person name="Session A.M."/>
            <person name="Uno Y."/>
            <person name="Kwon T."/>
            <person name="Chapman J.A."/>
            <person name="Toyoda A."/>
            <person name="Takahashi S."/>
            <person name="Fukui A."/>
            <person name="Hikosaka A."/>
            <person name="Suzuki A."/>
            <person name="Kondo M."/>
            <person name="van Heeringen S.J."/>
            <person name="Quigley I."/>
            <person name="Heinz S."/>
            <person name="Ogino H."/>
            <person name="Ochi H."/>
            <person name="Hellsten U."/>
            <person name="Lyons J.B."/>
            <person name="Simakov O."/>
            <person name="Putnam N."/>
            <person name="Stites J."/>
            <person name="Kuroki Y."/>
            <person name="Tanaka T."/>
            <person name="Michiue T."/>
            <person name="Watanabe M."/>
            <person name="Bogdanovic O."/>
            <person name="Lister R."/>
            <person name="Georgiou G."/>
            <person name="Paranjpe S.S."/>
            <person name="van Kruijsbergen I."/>
            <person name="Shu S."/>
            <person name="Carlson J."/>
            <person name="Kinoshita T."/>
            <person name="Ohta Y."/>
            <person name="Mawaribuchi S."/>
            <person name="Jenkins J."/>
            <person name="Grimwood J."/>
            <person name="Schmutz J."/>
            <person name="Mitros T."/>
            <person name="Mozaffari S.V."/>
            <person name="Suzuki Y."/>
            <person name="Haramoto Y."/>
            <person name="Yamamoto T.S."/>
            <person name="Takagi C."/>
            <person name="Heald R."/>
            <person name="Miller K."/>
            <person name="Haudenschild C."/>
            <person name="Kitzman J."/>
            <person name="Nakayama T."/>
            <person name="Izutsu Y."/>
            <person name="Robert J."/>
            <person name="Fortriede J."/>
            <person name="Burns K."/>
            <person name="Lotay V."/>
            <person name="Karimi K."/>
            <person name="Yasuoka Y."/>
            <person name="Dichmann D.S."/>
            <person name="Flajnik M.F."/>
            <person name="Houston D.W."/>
            <person name="Shendure J."/>
            <person name="DuPasquier L."/>
            <person name="Vize P.D."/>
            <person name="Zorn A.M."/>
            <person name="Ito M."/>
            <person name="Marcotte E.M."/>
            <person name="Wallingford J.B."/>
            <person name="Ito Y."/>
            <person name="Asashima M."/>
            <person name="Ueno N."/>
            <person name="Matsuda Y."/>
            <person name="Veenstra G.J."/>
            <person name="Fujiyama A."/>
            <person name="Harland R.M."/>
            <person name="Taira M."/>
            <person name="Rokhsar D.S."/>
        </authorList>
    </citation>
    <scope>NUCLEOTIDE SEQUENCE [LARGE SCALE GENOMIC DNA]</scope>
    <source>
        <strain evidence="2">J</strain>
    </source>
</reference>
<evidence type="ECO:0000313" key="2">
    <source>
        <dbReference type="Proteomes" id="UP000694892"/>
    </source>
</evidence>
<proteinExistence type="predicted"/>
<accession>A0A974DJ89</accession>
<dbReference type="EMBL" id="CM004469">
    <property type="protein sequence ID" value="OCT92818.1"/>
    <property type="molecule type" value="Genomic_DNA"/>
</dbReference>
<sequence length="79" mass="8598">MVSVTASSYTCNTKGHCGGQMRSPQGTSISQWRASSPHTVLHKFQRLSTAILHDGGKEEVMEGYSNKGAQDLEKKKNST</sequence>
<protein>
    <submittedName>
        <fullName evidence="1">Uncharacterized protein</fullName>
    </submittedName>
</protein>
<name>A0A974DJ89_XENLA</name>
<gene>
    <name evidence="1" type="ORF">XELAEV_18015883mg</name>
</gene>